<evidence type="ECO:0000256" key="16">
    <source>
        <dbReference type="SAM" id="MobiDB-lite"/>
    </source>
</evidence>
<evidence type="ECO:0000256" key="2">
    <source>
        <dbReference type="ARBA" id="ARBA00004370"/>
    </source>
</evidence>
<evidence type="ECO:0000256" key="10">
    <source>
        <dbReference type="ARBA" id="ARBA00022982"/>
    </source>
</evidence>
<dbReference type="GO" id="GO:0051301">
    <property type="term" value="P:cell division"/>
    <property type="evidence" value="ECO:0007669"/>
    <property type="project" value="UniProtKB-KW"/>
</dbReference>
<dbReference type="PANTHER" id="PTHR15459">
    <property type="entry name" value="POLYAMINE-MODULATED FACTOR 1"/>
    <property type="match status" value="1"/>
</dbReference>
<keyword evidence="14" id="KW-0131">Cell cycle</keyword>
<feature type="region of interest" description="Disordered" evidence="16">
    <location>
        <begin position="444"/>
        <end position="496"/>
    </location>
</feature>
<evidence type="ECO:0000256" key="9">
    <source>
        <dbReference type="ARBA" id="ARBA00022838"/>
    </source>
</evidence>
<keyword evidence="15" id="KW-0137">Centromere</keyword>
<proteinExistence type="predicted"/>
<feature type="compositionally biased region" description="Basic and acidic residues" evidence="16">
    <location>
        <begin position="325"/>
        <end position="360"/>
    </location>
</feature>
<dbReference type="Gene3D" id="1.20.120.1770">
    <property type="match status" value="1"/>
</dbReference>
<evidence type="ECO:0000256" key="7">
    <source>
        <dbReference type="ARBA" id="ARBA00022692"/>
    </source>
</evidence>
<evidence type="ECO:0000313" key="20">
    <source>
        <dbReference type="Proteomes" id="UP000053095"/>
    </source>
</evidence>
<feature type="compositionally biased region" description="Basic residues" evidence="16">
    <location>
        <begin position="601"/>
        <end position="615"/>
    </location>
</feature>
<evidence type="ECO:0000259" key="18">
    <source>
        <dbReference type="PROSITE" id="PS50939"/>
    </source>
</evidence>
<reference evidence="20" key="1">
    <citation type="journal article" date="2015" name="Genome Announc.">
        <title>Draft genome sequence of Talaromyces cellulolyticus strain Y-94, a source of lignocellulosic biomass-degrading enzymes.</title>
        <authorList>
            <person name="Fujii T."/>
            <person name="Koike H."/>
            <person name="Sawayama S."/>
            <person name="Yano S."/>
            <person name="Inoue H."/>
        </authorList>
    </citation>
    <scope>NUCLEOTIDE SEQUENCE [LARGE SCALE GENOMIC DNA]</scope>
    <source>
        <strain evidence="20">Y-94</strain>
    </source>
</reference>
<feature type="compositionally biased region" description="Pro residues" evidence="16">
    <location>
        <begin position="665"/>
        <end position="679"/>
    </location>
</feature>
<evidence type="ECO:0000256" key="8">
    <source>
        <dbReference type="ARBA" id="ARBA00022776"/>
    </source>
</evidence>
<evidence type="ECO:0000313" key="19">
    <source>
        <dbReference type="EMBL" id="GAM37794.1"/>
    </source>
</evidence>
<dbReference type="GO" id="GO:0000444">
    <property type="term" value="C:MIS12/MIND type complex"/>
    <property type="evidence" value="ECO:0007669"/>
    <property type="project" value="InterPro"/>
</dbReference>
<keyword evidence="4" id="KW-0813">Transport</keyword>
<dbReference type="GO" id="GO:0007059">
    <property type="term" value="P:chromosome segregation"/>
    <property type="evidence" value="ECO:0007669"/>
    <property type="project" value="TreeGrafter"/>
</dbReference>
<dbReference type="PROSITE" id="PS50939">
    <property type="entry name" value="CYTOCHROME_B561"/>
    <property type="match status" value="1"/>
</dbReference>
<feature type="transmembrane region" description="Helical" evidence="17">
    <location>
        <begin position="201"/>
        <end position="223"/>
    </location>
</feature>
<dbReference type="EMBL" id="DF933829">
    <property type="protein sequence ID" value="GAM37794.1"/>
    <property type="molecule type" value="Genomic_DNA"/>
</dbReference>
<keyword evidence="12 17" id="KW-0472">Membrane</keyword>
<evidence type="ECO:0000256" key="5">
    <source>
        <dbReference type="ARBA" id="ARBA00022454"/>
    </source>
</evidence>
<keyword evidence="8" id="KW-0498">Mitosis</keyword>
<dbReference type="Pfam" id="PF03188">
    <property type="entry name" value="Cytochrom_B561"/>
    <property type="match status" value="1"/>
</dbReference>
<keyword evidence="20" id="KW-1185">Reference proteome</keyword>
<sequence length="796" mass="88135">MPDTLSPAGSSTYASDTMYVGDGTWDSTRNTFLLPNLMGLNFDTMRYNGMGNRFRDMDGYHSMIVAHGVIATIVFLGFVPAAIMIVRYYSFYDRYWAYKYHVWLQVLTLLLSTVVFVLGWFAVGPQRSLTNPHHGIGLALYVMVVFQALWGWFSRKIERGRRHYRSPLILVLHRWIGWATVLLGMAQIPMGLTLYGSPKSLFILFAVGAFFWLALFLICSYIYDEDGVYYGPDTDTRGSYVSGPPPEEERRHSNFGRMAGAAAAGAGLAALFSRRNRHHEESDVHSSQYDEKYSDEGHRPNWTKRMLEIGAIGGGLALARSMFNRRRERESDNESGRYRPTHGHSDSMTEDTVSRVEEGRAPSGTQGPYMHPARRQSYSSMDYSYYTQTDEGHGDQAGHGHGVRNALLGAGAFAAVRSLFRRRKDDDEQRRIDEIKRRDMEEERLARANSKKKYTGDGFFPRRQRPSQSVLSSEMTSDVTPRPPRTSHREDETVMTGGIIEGTESVVPPAAQSHRIVSGSATGTDIETAAAAGAVAGTAAGSASRHRRRSDSGSGSRSRRSDRRDEVSSPPVSVKVKMHNDGRHVTLRKLTEEEAAANRESKRRSRERRGSRRRGSASSLSGGEGAGSDRWRRVEEMERQQAEHVRREQAAALAAESGAAAANMPHPPPPAPLAPPVPPAASFHSGPLQPPTASYAATSQISVPPPPLAPPPPQHLTSPASHAATSQMSMSQRPPSNMQNYPPTASQQYPPTASITSPTWTGTEASADYASNRRRRRAERAQARARQQAQHSVEFT</sequence>
<dbReference type="GO" id="GO:0016020">
    <property type="term" value="C:membrane"/>
    <property type="evidence" value="ECO:0007669"/>
    <property type="project" value="UniProtKB-SubCell"/>
</dbReference>
<dbReference type="InterPro" id="IPR007128">
    <property type="entry name" value="PMF1/Nnf1"/>
</dbReference>
<gene>
    <name evidence="19" type="ORF">TCE0_033f08016</name>
</gene>
<evidence type="ECO:0000256" key="3">
    <source>
        <dbReference type="ARBA" id="ARBA00004629"/>
    </source>
</evidence>
<dbReference type="SMART" id="SM00665">
    <property type="entry name" value="B561"/>
    <property type="match status" value="1"/>
</dbReference>
<dbReference type="InterPro" id="IPR006593">
    <property type="entry name" value="Cyt_b561/ferric_Rdtase_TM"/>
</dbReference>
<feature type="domain" description="Cytochrome b561" evidence="18">
    <location>
        <begin position="31"/>
        <end position="229"/>
    </location>
</feature>
<feature type="compositionally biased region" description="Polar residues" evidence="16">
    <location>
        <begin position="691"/>
        <end position="702"/>
    </location>
</feature>
<feature type="region of interest" description="Disordered" evidence="16">
    <location>
        <begin position="277"/>
        <end position="296"/>
    </location>
</feature>
<keyword evidence="9" id="KW-0995">Kinetochore</keyword>
<dbReference type="Proteomes" id="UP000053095">
    <property type="component" value="Unassembled WGS sequence"/>
</dbReference>
<feature type="region of interest" description="Disordered" evidence="16">
    <location>
        <begin position="534"/>
        <end position="796"/>
    </location>
</feature>
<evidence type="ECO:0000256" key="11">
    <source>
        <dbReference type="ARBA" id="ARBA00022989"/>
    </source>
</evidence>
<keyword evidence="10" id="KW-0249">Electron transport</keyword>
<keyword evidence="11 17" id="KW-1133">Transmembrane helix</keyword>
<feature type="transmembrane region" description="Helical" evidence="17">
    <location>
        <begin position="135"/>
        <end position="154"/>
    </location>
</feature>
<feature type="compositionally biased region" description="Polar residues" evidence="16">
    <location>
        <begin position="466"/>
        <end position="479"/>
    </location>
</feature>
<keyword evidence="5" id="KW-0158">Chromosome</keyword>
<feature type="compositionally biased region" description="Pro residues" evidence="16">
    <location>
        <begin position="703"/>
        <end position="714"/>
    </location>
</feature>
<accession>A0A6V8HHT7</accession>
<evidence type="ECO:0000256" key="4">
    <source>
        <dbReference type="ARBA" id="ARBA00022448"/>
    </source>
</evidence>
<feature type="transmembrane region" description="Helical" evidence="17">
    <location>
        <begin position="64"/>
        <end position="90"/>
    </location>
</feature>
<evidence type="ECO:0000256" key="1">
    <source>
        <dbReference type="ARBA" id="ARBA00004123"/>
    </source>
</evidence>
<evidence type="ECO:0000256" key="13">
    <source>
        <dbReference type="ARBA" id="ARBA00023242"/>
    </source>
</evidence>
<feature type="compositionally biased region" description="Low complexity" evidence="16">
    <location>
        <begin position="650"/>
        <end position="664"/>
    </location>
</feature>
<feature type="transmembrane region" description="Helical" evidence="17">
    <location>
        <begin position="175"/>
        <end position="195"/>
    </location>
</feature>
<feature type="compositionally biased region" description="Polar residues" evidence="16">
    <location>
        <begin position="715"/>
        <end position="764"/>
    </location>
</feature>
<dbReference type="AlphaFoldDB" id="A0A6V8HHT7"/>
<comment type="caution">
    <text evidence="19">The sequence shown here is derived from an EMBL/GenBank/DDBJ whole genome shotgun (WGS) entry which is preliminary data.</text>
</comment>
<evidence type="ECO:0000256" key="14">
    <source>
        <dbReference type="ARBA" id="ARBA00023306"/>
    </source>
</evidence>
<feature type="compositionally biased region" description="Low complexity" evidence="16">
    <location>
        <begin position="534"/>
        <end position="543"/>
    </location>
</feature>
<dbReference type="GO" id="GO:0005634">
    <property type="term" value="C:nucleus"/>
    <property type="evidence" value="ECO:0007669"/>
    <property type="project" value="UniProtKB-SubCell"/>
</dbReference>
<evidence type="ECO:0000256" key="6">
    <source>
        <dbReference type="ARBA" id="ARBA00022618"/>
    </source>
</evidence>
<dbReference type="PANTHER" id="PTHR15459:SF2">
    <property type="entry name" value="CYTOCHROME B561 DOMAIN-CONTAINING PROTEIN"/>
    <property type="match status" value="1"/>
</dbReference>
<feature type="compositionally biased region" description="Basic and acidic residues" evidence="16">
    <location>
        <begin position="278"/>
        <end position="296"/>
    </location>
</feature>
<evidence type="ECO:0000256" key="12">
    <source>
        <dbReference type="ARBA" id="ARBA00023136"/>
    </source>
</evidence>
<comment type="subcellular location">
    <subcellularLocation>
        <location evidence="3">Chromosome</location>
        <location evidence="3">Centromere</location>
        <location evidence="3">Kinetochore</location>
    </subcellularLocation>
    <subcellularLocation>
        <location evidence="2">Membrane</location>
    </subcellularLocation>
    <subcellularLocation>
        <location evidence="1">Nucleus</location>
    </subcellularLocation>
</comment>
<keyword evidence="13" id="KW-0539">Nucleus</keyword>
<evidence type="ECO:0000256" key="17">
    <source>
        <dbReference type="SAM" id="Phobius"/>
    </source>
</evidence>
<dbReference type="CDD" id="cd08760">
    <property type="entry name" value="Cyt_b561_FRRS1_like"/>
    <property type="match status" value="1"/>
</dbReference>
<feature type="compositionally biased region" description="Basic and acidic residues" evidence="16">
    <location>
        <begin position="627"/>
        <end position="649"/>
    </location>
</feature>
<organism evidence="19 20">
    <name type="scientific">Talaromyces pinophilus</name>
    <name type="common">Penicillium pinophilum</name>
    <dbReference type="NCBI Taxonomy" id="128442"/>
    <lineage>
        <taxon>Eukaryota</taxon>
        <taxon>Fungi</taxon>
        <taxon>Dikarya</taxon>
        <taxon>Ascomycota</taxon>
        <taxon>Pezizomycotina</taxon>
        <taxon>Eurotiomycetes</taxon>
        <taxon>Eurotiomycetidae</taxon>
        <taxon>Eurotiales</taxon>
        <taxon>Trichocomaceae</taxon>
        <taxon>Talaromyces</taxon>
        <taxon>Talaromyces sect. Talaromyces</taxon>
    </lineage>
</organism>
<keyword evidence="7 17" id="KW-0812">Transmembrane</keyword>
<feature type="region of interest" description="Disordered" evidence="16">
    <location>
        <begin position="325"/>
        <end position="373"/>
    </location>
</feature>
<evidence type="ECO:0000256" key="15">
    <source>
        <dbReference type="ARBA" id="ARBA00023328"/>
    </source>
</evidence>
<keyword evidence="6" id="KW-0132">Cell division</keyword>
<protein>
    <recommendedName>
        <fullName evidence="18">Cytochrome b561 domain-containing protein</fullName>
    </recommendedName>
</protein>
<name>A0A6V8HHT7_TALPI</name>
<feature type="transmembrane region" description="Helical" evidence="17">
    <location>
        <begin position="102"/>
        <end position="123"/>
    </location>
</feature>
<feature type="compositionally biased region" description="Basic and acidic residues" evidence="16">
    <location>
        <begin position="578"/>
        <end position="600"/>
    </location>
</feature>